<sequence>MLDIDVIVSDFDGTLLDDRKRLPEQFPALLDELDRRGIRFVAASGRQYYNIREQLPDGMADRVDYIAENGALTVRNGELFSVDELSPEDVRAVVEVTRRTPGCYPILCGAQCAYLEDMVDALRVHSTMYYARLERVDDVLTCLERDRICKIAVFHDHDAEHVSYPALLPFADHMQVALSGDCWVDIMNASVNKGAALRTMLEQMHLSAARCMAFGDYLNDIELLQAAGHPYAMENSHPQLRALFPHTGGHNNDAGVVRTICRELDIAL</sequence>
<dbReference type="PANTHER" id="PTHR10000">
    <property type="entry name" value="PHOSPHOSERINE PHOSPHATASE"/>
    <property type="match status" value="1"/>
</dbReference>
<dbReference type="GO" id="GO:0016791">
    <property type="term" value="F:phosphatase activity"/>
    <property type="evidence" value="ECO:0007669"/>
    <property type="project" value="TreeGrafter"/>
</dbReference>
<dbReference type="EMBL" id="NHOC01000005">
    <property type="protein sequence ID" value="OUM20713.1"/>
    <property type="molecule type" value="Genomic_DNA"/>
</dbReference>
<dbReference type="SFLD" id="SFLDS00003">
    <property type="entry name" value="Haloacid_Dehalogenase"/>
    <property type="match status" value="1"/>
</dbReference>
<dbReference type="NCBIfam" id="TIGR01484">
    <property type="entry name" value="HAD-SF-IIB"/>
    <property type="match status" value="1"/>
</dbReference>
<evidence type="ECO:0000313" key="2">
    <source>
        <dbReference type="Proteomes" id="UP000194903"/>
    </source>
</evidence>
<dbReference type="NCBIfam" id="TIGR00099">
    <property type="entry name" value="Cof-subfamily"/>
    <property type="match status" value="1"/>
</dbReference>
<keyword evidence="2" id="KW-1185">Reference proteome</keyword>
<name>A0A252F4K9_9FIRM</name>
<dbReference type="OrthoDB" id="9781413at2"/>
<comment type="caution">
    <text evidence="1">The sequence shown here is derived from an EMBL/GenBank/DDBJ whole genome shotgun (WGS) entry which is preliminary data.</text>
</comment>
<dbReference type="Gene3D" id="3.40.50.1000">
    <property type="entry name" value="HAD superfamily/HAD-like"/>
    <property type="match status" value="1"/>
</dbReference>
<dbReference type="GO" id="GO:0000287">
    <property type="term" value="F:magnesium ion binding"/>
    <property type="evidence" value="ECO:0007669"/>
    <property type="project" value="TreeGrafter"/>
</dbReference>
<dbReference type="RefSeq" id="WP_087019507.1">
    <property type="nucleotide sequence ID" value="NZ_NHOC01000005.1"/>
</dbReference>
<dbReference type="PANTHER" id="PTHR10000:SF53">
    <property type="entry name" value="5-AMINO-6-(5-PHOSPHO-D-RIBITYLAMINO)URACIL PHOSPHATASE YBJI-RELATED"/>
    <property type="match status" value="1"/>
</dbReference>
<dbReference type="SUPFAM" id="SSF56784">
    <property type="entry name" value="HAD-like"/>
    <property type="match status" value="1"/>
</dbReference>
<dbReference type="Proteomes" id="UP000194903">
    <property type="component" value="Unassembled WGS sequence"/>
</dbReference>
<dbReference type="Pfam" id="PF08282">
    <property type="entry name" value="Hydrolase_3"/>
    <property type="match status" value="1"/>
</dbReference>
<evidence type="ECO:0008006" key="3">
    <source>
        <dbReference type="Google" id="ProtNLM"/>
    </source>
</evidence>
<proteinExistence type="predicted"/>
<dbReference type="InterPro" id="IPR036412">
    <property type="entry name" value="HAD-like_sf"/>
</dbReference>
<dbReference type="AlphaFoldDB" id="A0A252F4K9"/>
<dbReference type="InterPro" id="IPR023214">
    <property type="entry name" value="HAD_sf"/>
</dbReference>
<gene>
    <name evidence="1" type="ORF">CBW42_07770</name>
</gene>
<dbReference type="SFLD" id="SFLDG01140">
    <property type="entry name" value="C2.B:_Phosphomannomutase_and_P"/>
    <property type="match status" value="1"/>
</dbReference>
<evidence type="ECO:0000313" key="1">
    <source>
        <dbReference type="EMBL" id="OUM20713.1"/>
    </source>
</evidence>
<accession>A0A252F4K9</accession>
<organism evidence="1 2">
    <name type="scientific">Butyricicoccus porcorum</name>
    <dbReference type="NCBI Taxonomy" id="1945634"/>
    <lineage>
        <taxon>Bacteria</taxon>
        <taxon>Bacillati</taxon>
        <taxon>Bacillota</taxon>
        <taxon>Clostridia</taxon>
        <taxon>Eubacteriales</taxon>
        <taxon>Butyricicoccaceae</taxon>
        <taxon>Butyricicoccus</taxon>
    </lineage>
</organism>
<dbReference type="InterPro" id="IPR006379">
    <property type="entry name" value="HAD-SF_hydro_IIB"/>
</dbReference>
<dbReference type="InterPro" id="IPR000150">
    <property type="entry name" value="Cof"/>
</dbReference>
<reference evidence="1 2" key="1">
    <citation type="submission" date="2017-05" db="EMBL/GenBank/DDBJ databases">
        <title>Butyricicoccus porcorum sp. nov. a butyrate-producing bacterium from the swine intestinal tract.</title>
        <authorList>
            <person name="Trachsel J."/>
            <person name="Humphrey S."/>
            <person name="Allen H.K."/>
        </authorList>
    </citation>
    <scope>NUCLEOTIDE SEQUENCE [LARGE SCALE GENOMIC DNA]</scope>
    <source>
        <strain evidence="1">BB10</strain>
    </source>
</reference>
<dbReference type="GO" id="GO:0005829">
    <property type="term" value="C:cytosol"/>
    <property type="evidence" value="ECO:0007669"/>
    <property type="project" value="TreeGrafter"/>
</dbReference>
<dbReference type="Gene3D" id="3.30.1240.10">
    <property type="match status" value="1"/>
</dbReference>
<protein>
    <recommendedName>
        <fullName evidence="3">HAD family hydrolase</fullName>
    </recommendedName>
</protein>